<gene>
    <name evidence="2" type="ORF">BLA55_02185</name>
</gene>
<keyword evidence="3" id="KW-1185">Reference proteome</keyword>
<organism evidence="2 3">
    <name type="scientific">Mycoplasmopsis pullorum</name>
    <dbReference type="NCBI Taxonomy" id="48003"/>
    <lineage>
        <taxon>Bacteria</taxon>
        <taxon>Bacillati</taxon>
        <taxon>Mycoplasmatota</taxon>
        <taxon>Mycoplasmoidales</taxon>
        <taxon>Metamycoplasmataceae</taxon>
        <taxon>Mycoplasmopsis</taxon>
    </lineage>
</organism>
<sequence>MKKLIHNRILFIILLLSIILVIVSFWFLFDFKTRKYININVQKNELGFFVSSSEISEGIKYRGIYKSNQEIKEIEMYFIKHDKNLYKIVFLESLNLSSDNFVIGVHLEKVKLFNWIKEFLFFN</sequence>
<evidence type="ECO:0000313" key="3">
    <source>
        <dbReference type="Proteomes" id="UP000184322"/>
    </source>
</evidence>
<dbReference type="STRING" id="48003.BLA55_02185"/>
<accession>A0A1L4FS79</accession>
<protein>
    <submittedName>
        <fullName evidence="2">Uncharacterized protein</fullName>
    </submittedName>
</protein>
<dbReference type="AlphaFoldDB" id="A0A1L4FS79"/>
<evidence type="ECO:0000313" key="2">
    <source>
        <dbReference type="EMBL" id="APJ38458.1"/>
    </source>
</evidence>
<keyword evidence="1" id="KW-0812">Transmembrane</keyword>
<evidence type="ECO:0000256" key="1">
    <source>
        <dbReference type="SAM" id="Phobius"/>
    </source>
</evidence>
<feature type="transmembrane region" description="Helical" evidence="1">
    <location>
        <begin position="9"/>
        <end position="29"/>
    </location>
</feature>
<dbReference type="Proteomes" id="UP000184322">
    <property type="component" value="Chromosome"/>
</dbReference>
<keyword evidence="1" id="KW-0472">Membrane</keyword>
<keyword evidence="1" id="KW-1133">Transmembrane helix</keyword>
<name>A0A1L4FS79_9BACT</name>
<reference evidence="3" key="1">
    <citation type="submission" date="2016-10" db="EMBL/GenBank/DDBJ databases">
        <authorList>
            <person name="Beylefeld A."/>
            <person name="Abolnik C."/>
        </authorList>
    </citation>
    <scope>NUCLEOTIDE SEQUENCE [LARGE SCALE GENOMIC DNA]</scope>
    <source>
        <strain evidence="3">B359_6</strain>
    </source>
</reference>
<dbReference type="KEGG" id="mpul:BLA55_02185"/>
<dbReference type="EMBL" id="CP017813">
    <property type="protein sequence ID" value="APJ38458.1"/>
    <property type="molecule type" value="Genomic_DNA"/>
</dbReference>
<proteinExistence type="predicted"/>